<evidence type="ECO:0000256" key="3">
    <source>
        <dbReference type="ARBA" id="ARBA00022656"/>
    </source>
</evidence>
<keyword evidence="8" id="KW-1203">Blood coagulation cascade inhibiting toxin</keyword>
<evidence type="ECO:0000259" key="9">
    <source>
        <dbReference type="PROSITE" id="PS50279"/>
    </source>
</evidence>
<organism evidence="10">
    <name type="scientific">Culicoides sonorensis</name>
    <name type="common">Biting midge</name>
    <dbReference type="NCBI Taxonomy" id="179676"/>
    <lineage>
        <taxon>Eukaryota</taxon>
        <taxon>Metazoa</taxon>
        <taxon>Ecdysozoa</taxon>
        <taxon>Arthropoda</taxon>
        <taxon>Hexapoda</taxon>
        <taxon>Insecta</taxon>
        <taxon>Pterygota</taxon>
        <taxon>Neoptera</taxon>
        <taxon>Endopterygota</taxon>
        <taxon>Diptera</taxon>
        <taxon>Nematocera</taxon>
        <taxon>Chironomoidea</taxon>
        <taxon>Ceratopogonidae</taxon>
        <taxon>Ceratopogoninae</taxon>
        <taxon>Culicoides</taxon>
        <taxon>Monoculicoides</taxon>
    </lineage>
</organism>
<dbReference type="InterPro" id="IPR036880">
    <property type="entry name" value="Kunitz_BPTI_sf"/>
</dbReference>
<evidence type="ECO:0000256" key="5">
    <source>
        <dbReference type="ARBA" id="ARBA00022900"/>
    </source>
</evidence>
<dbReference type="EMBL" id="UFQT01000394">
    <property type="protein sequence ID" value="SSX23959.1"/>
    <property type="molecule type" value="Genomic_DNA"/>
</dbReference>
<evidence type="ECO:0000313" key="10">
    <source>
        <dbReference type="EMBL" id="SSX23959.1"/>
    </source>
</evidence>
<keyword evidence="5" id="KW-0722">Serine protease inhibitor</keyword>
<dbReference type="GO" id="GO:0004867">
    <property type="term" value="F:serine-type endopeptidase inhibitor activity"/>
    <property type="evidence" value="ECO:0007669"/>
    <property type="project" value="UniProtKB-KW"/>
</dbReference>
<protein>
    <submittedName>
        <fullName evidence="10">CSON009855 protein</fullName>
    </submittedName>
</protein>
<dbReference type="PRINTS" id="PR00759">
    <property type="entry name" value="BASICPTASE"/>
</dbReference>
<dbReference type="SUPFAM" id="SSF57362">
    <property type="entry name" value="BPTI-like"/>
    <property type="match status" value="1"/>
</dbReference>
<keyword evidence="2" id="KW-0964">Secreted</keyword>
<dbReference type="FunFam" id="4.10.410.10:FF:000025">
    <property type="entry name" value="Papilin-like Protein"/>
    <property type="match status" value="1"/>
</dbReference>
<evidence type="ECO:0000256" key="4">
    <source>
        <dbReference type="ARBA" id="ARBA00022690"/>
    </source>
</evidence>
<dbReference type="PANTHER" id="PTHR10083">
    <property type="entry name" value="KUNITZ-TYPE PROTEASE INHIBITOR-RELATED"/>
    <property type="match status" value="1"/>
</dbReference>
<keyword evidence="6" id="KW-1015">Disulfide bond</keyword>
<comment type="subcellular location">
    <subcellularLocation>
        <location evidence="1">Secreted</location>
    </subcellularLocation>
</comment>
<evidence type="ECO:0000256" key="8">
    <source>
        <dbReference type="ARBA" id="ARBA00034146"/>
    </source>
</evidence>
<sequence>MQFKFLTITILVLPLIFLSTLLSSKTTLAIPLSIYDFMVSDAKFLADVSDYYFGSQKNKELKRVVRHENNVRNGIQDRCMLPTRKGYCRALIPRFSYDPSQKTCVEFKFGGCDGNANNFISFNQCMDACGKANRRSS</sequence>
<dbReference type="InterPro" id="IPR050098">
    <property type="entry name" value="TFPI/VKTCI-like"/>
</dbReference>
<feature type="domain" description="BPTI/Kunitz inhibitor" evidence="9">
    <location>
        <begin position="79"/>
        <end position="129"/>
    </location>
</feature>
<evidence type="ECO:0000256" key="6">
    <source>
        <dbReference type="ARBA" id="ARBA00023157"/>
    </source>
</evidence>
<dbReference type="SMART" id="SM00131">
    <property type="entry name" value="KU"/>
    <property type="match status" value="1"/>
</dbReference>
<dbReference type="AlphaFoldDB" id="A0A336M516"/>
<dbReference type="PROSITE" id="PS00280">
    <property type="entry name" value="BPTI_KUNITZ_1"/>
    <property type="match status" value="1"/>
</dbReference>
<name>A0A336M516_CULSO</name>
<keyword evidence="3" id="KW-0800">Toxin</keyword>
<dbReference type="VEuPathDB" id="VectorBase:CSON009855"/>
<dbReference type="InterPro" id="IPR020901">
    <property type="entry name" value="Prtase_inh_Kunz-CS"/>
</dbReference>
<dbReference type="GO" id="GO:0090729">
    <property type="term" value="F:toxin activity"/>
    <property type="evidence" value="ECO:0007669"/>
    <property type="project" value="UniProtKB-KW"/>
</dbReference>
<dbReference type="PANTHER" id="PTHR10083:SF376">
    <property type="entry name" value="SERINE PEPTIDASE INHIBITOR, KUNITZ TYPE, 3"/>
    <property type="match status" value="1"/>
</dbReference>
<evidence type="ECO:0000256" key="1">
    <source>
        <dbReference type="ARBA" id="ARBA00004613"/>
    </source>
</evidence>
<evidence type="ECO:0000256" key="7">
    <source>
        <dbReference type="ARBA" id="ARBA00023240"/>
    </source>
</evidence>
<keyword evidence="4" id="KW-0646">Protease inhibitor</keyword>
<dbReference type="GO" id="GO:0005615">
    <property type="term" value="C:extracellular space"/>
    <property type="evidence" value="ECO:0007669"/>
    <property type="project" value="TreeGrafter"/>
</dbReference>
<dbReference type="InterPro" id="IPR002223">
    <property type="entry name" value="Kunitz_BPTI"/>
</dbReference>
<gene>
    <name evidence="10" type="primary">CSON009855</name>
</gene>
<dbReference type="Pfam" id="PF00014">
    <property type="entry name" value="Kunitz_BPTI"/>
    <property type="match status" value="1"/>
</dbReference>
<proteinExistence type="predicted"/>
<evidence type="ECO:0000256" key="2">
    <source>
        <dbReference type="ARBA" id="ARBA00022525"/>
    </source>
</evidence>
<keyword evidence="7" id="KW-1199">Hemostasis impairing toxin</keyword>
<reference evidence="10" key="1">
    <citation type="submission" date="2018-07" db="EMBL/GenBank/DDBJ databases">
        <authorList>
            <person name="Quirk P.G."/>
            <person name="Krulwich T.A."/>
        </authorList>
    </citation>
    <scope>NUCLEOTIDE SEQUENCE</scope>
</reference>
<dbReference type="PROSITE" id="PS50279">
    <property type="entry name" value="BPTI_KUNITZ_2"/>
    <property type="match status" value="1"/>
</dbReference>
<dbReference type="Gene3D" id="4.10.410.10">
    <property type="entry name" value="Pancreatic trypsin inhibitor Kunitz domain"/>
    <property type="match status" value="1"/>
</dbReference>
<accession>A0A336M516</accession>